<accession>A0A225D8H7</accession>
<reference evidence="2" key="1">
    <citation type="submission" date="2017-06" db="EMBL/GenBank/DDBJ databases">
        <title>Genome analysis of Fimbriiglobus ruber SP5, the first member of the order Planctomycetales with confirmed chitinolytic capability.</title>
        <authorList>
            <person name="Ravin N.V."/>
            <person name="Rakitin A.L."/>
            <person name="Ivanova A.A."/>
            <person name="Beletsky A.V."/>
            <person name="Kulichevskaya I.S."/>
            <person name="Mardanov A.V."/>
            <person name="Dedysh S.N."/>
        </authorList>
    </citation>
    <scope>NUCLEOTIDE SEQUENCE [LARGE SCALE GENOMIC DNA]</scope>
    <source>
        <strain evidence="2">SP5</strain>
    </source>
</reference>
<evidence type="ECO:0000313" key="2">
    <source>
        <dbReference type="Proteomes" id="UP000214646"/>
    </source>
</evidence>
<protein>
    <submittedName>
        <fullName evidence="1">Uncharacterized protein</fullName>
    </submittedName>
</protein>
<proteinExistence type="predicted"/>
<keyword evidence="2" id="KW-1185">Reference proteome</keyword>
<dbReference type="Proteomes" id="UP000214646">
    <property type="component" value="Unassembled WGS sequence"/>
</dbReference>
<evidence type="ECO:0000313" key="1">
    <source>
        <dbReference type="EMBL" id="OWK37900.1"/>
    </source>
</evidence>
<gene>
    <name evidence="1" type="ORF">FRUB_07020</name>
</gene>
<name>A0A225D8H7_9BACT</name>
<sequence>MGTLTEADRDTFTLLCLAYARLVSEQGHVNSYIGLSKTYQNYAKLFGLDPVSRKKLNITPATEVVDEFGL</sequence>
<organism evidence="1 2">
    <name type="scientific">Fimbriiglobus ruber</name>
    <dbReference type="NCBI Taxonomy" id="1908690"/>
    <lineage>
        <taxon>Bacteria</taxon>
        <taxon>Pseudomonadati</taxon>
        <taxon>Planctomycetota</taxon>
        <taxon>Planctomycetia</taxon>
        <taxon>Gemmatales</taxon>
        <taxon>Gemmataceae</taxon>
        <taxon>Fimbriiglobus</taxon>
    </lineage>
</organism>
<comment type="caution">
    <text evidence="1">The sequence shown here is derived from an EMBL/GenBank/DDBJ whole genome shotgun (WGS) entry which is preliminary data.</text>
</comment>
<dbReference type="AlphaFoldDB" id="A0A225D8H7"/>
<dbReference type="EMBL" id="NIDE01000014">
    <property type="protein sequence ID" value="OWK37900.1"/>
    <property type="molecule type" value="Genomic_DNA"/>
</dbReference>